<dbReference type="Proteomes" id="UP000887458">
    <property type="component" value="Unassembled WGS sequence"/>
</dbReference>
<name>A0ABQ8JV09_DERPT</name>
<organism evidence="2 3">
    <name type="scientific">Dermatophagoides pteronyssinus</name>
    <name type="common">European house dust mite</name>
    <dbReference type="NCBI Taxonomy" id="6956"/>
    <lineage>
        <taxon>Eukaryota</taxon>
        <taxon>Metazoa</taxon>
        <taxon>Ecdysozoa</taxon>
        <taxon>Arthropoda</taxon>
        <taxon>Chelicerata</taxon>
        <taxon>Arachnida</taxon>
        <taxon>Acari</taxon>
        <taxon>Acariformes</taxon>
        <taxon>Sarcoptiformes</taxon>
        <taxon>Astigmata</taxon>
        <taxon>Psoroptidia</taxon>
        <taxon>Analgoidea</taxon>
        <taxon>Pyroglyphidae</taxon>
        <taxon>Dermatophagoidinae</taxon>
        <taxon>Dermatophagoides</taxon>
    </lineage>
</organism>
<sequence>MVLTFLLLLSSSFNESEKEKKNNTLLYGCEQTHLINLHGNDLVVGINFSVVNLYRSFGHLSSRLFWGDSMENTDL</sequence>
<reference evidence="2 3" key="2">
    <citation type="journal article" date="2022" name="Mol. Biol. Evol.">
        <title>Comparative Genomics Reveals Insights into the Divergent Evolution of Astigmatic Mites and Household Pest Adaptations.</title>
        <authorList>
            <person name="Xiong Q."/>
            <person name="Wan A.T."/>
            <person name="Liu X."/>
            <person name="Fung C.S."/>
            <person name="Xiao X."/>
            <person name="Malainual N."/>
            <person name="Hou J."/>
            <person name="Wang L."/>
            <person name="Wang M."/>
            <person name="Yang K.Y."/>
            <person name="Cui Y."/>
            <person name="Leung E.L."/>
            <person name="Nong W."/>
            <person name="Shin S.K."/>
            <person name="Au S.W."/>
            <person name="Jeong K.Y."/>
            <person name="Chew F.T."/>
            <person name="Hui J.H."/>
            <person name="Leung T.F."/>
            <person name="Tungtrongchitr A."/>
            <person name="Zhong N."/>
            <person name="Liu Z."/>
            <person name="Tsui S.K."/>
        </authorList>
    </citation>
    <scope>NUCLEOTIDE SEQUENCE [LARGE SCALE GENOMIC DNA]</scope>
    <source>
        <strain evidence="2">Derp</strain>
    </source>
</reference>
<accession>A0ABQ8JV09</accession>
<dbReference type="EMBL" id="NJHN03000012">
    <property type="protein sequence ID" value="KAH9426146.1"/>
    <property type="molecule type" value="Genomic_DNA"/>
</dbReference>
<feature type="signal peptide" evidence="1">
    <location>
        <begin position="1"/>
        <end position="18"/>
    </location>
</feature>
<keyword evidence="3" id="KW-1185">Reference proteome</keyword>
<comment type="caution">
    <text evidence="2">The sequence shown here is derived from an EMBL/GenBank/DDBJ whole genome shotgun (WGS) entry which is preliminary data.</text>
</comment>
<evidence type="ECO:0000313" key="2">
    <source>
        <dbReference type="EMBL" id="KAH9426146.1"/>
    </source>
</evidence>
<gene>
    <name evidence="2" type="ORF">DERP_007086</name>
</gene>
<evidence type="ECO:0000313" key="3">
    <source>
        <dbReference type="Proteomes" id="UP000887458"/>
    </source>
</evidence>
<protein>
    <submittedName>
        <fullName evidence="2">Uncharacterized protein</fullName>
    </submittedName>
</protein>
<evidence type="ECO:0000256" key="1">
    <source>
        <dbReference type="SAM" id="SignalP"/>
    </source>
</evidence>
<keyword evidence="1" id="KW-0732">Signal</keyword>
<feature type="chain" id="PRO_5046182844" evidence="1">
    <location>
        <begin position="19"/>
        <end position="75"/>
    </location>
</feature>
<reference evidence="2 3" key="1">
    <citation type="journal article" date="2018" name="J. Allergy Clin. Immunol.">
        <title>High-quality assembly of Dermatophagoides pteronyssinus genome and transcriptome reveals a wide range of novel allergens.</title>
        <authorList>
            <person name="Liu X.Y."/>
            <person name="Yang K.Y."/>
            <person name="Wang M.Q."/>
            <person name="Kwok J.S."/>
            <person name="Zeng X."/>
            <person name="Yang Z."/>
            <person name="Xiao X.J."/>
            <person name="Lau C.P."/>
            <person name="Li Y."/>
            <person name="Huang Z.M."/>
            <person name="Ba J.G."/>
            <person name="Yim A.K."/>
            <person name="Ouyang C.Y."/>
            <person name="Ngai S.M."/>
            <person name="Chan T.F."/>
            <person name="Leung E.L."/>
            <person name="Liu L."/>
            <person name="Liu Z.G."/>
            <person name="Tsui S.K."/>
        </authorList>
    </citation>
    <scope>NUCLEOTIDE SEQUENCE [LARGE SCALE GENOMIC DNA]</scope>
    <source>
        <strain evidence="2">Derp</strain>
    </source>
</reference>
<proteinExistence type="predicted"/>